<proteinExistence type="predicted"/>
<dbReference type="InterPro" id="IPR006479">
    <property type="entry name" value="Holin"/>
</dbReference>
<accession>A0ABU5KM93</accession>
<feature type="region of interest" description="Disordered" evidence="5">
    <location>
        <begin position="64"/>
        <end position="86"/>
    </location>
</feature>
<evidence type="ECO:0000256" key="6">
    <source>
        <dbReference type="SAM" id="Phobius"/>
    </source>
</evidence>
<keyword evidence="8" id="KW-1185">Reference proteome</keyword>
<evidence type="ECO:0000256" key="3">
    <source>
        <dbReference type="ARBA" id="ARBA00022989"/>
    </source>
</evidence>
<evidence type="ECO:0000256" key="2">
    <source>
        <dbReference type="ARBA" id="ARBA00022692"/>
    </source>
</evidence>
<name>A0ABU5KM93_9BACL</name>
<protein>
    <submittedName>
        <fullName evidence="7">Phage holin</fullName>
    </submittedName>
</protein>
<dbReference type="Proteomes" id="UP001292084">
    <property type="component" value="Unassembled WGS sequence"/>
</dbReference>
<keyword evidence="2 6" id="KW-0812">Transmembrane</keyword>
<comment type="subcellular location">
    <subcellularLocation>
        <location evidence="1">Membrane</location>
    </subcellularLocation>
</comment>
<gene>
    <name evidence="7" type="ORF">UFB30_09100</name>
</gene>
<dbReference type="Pfam" id="PF04688">
    <property type="entry name" value="Holin_SPP1"/>
    <property type="match status" value="1"/>
</dbReference>
<organism evidence="7 8">
    <name type="scientific">Jeotgalibacillus haloalkalitolerans</name>
    <dbReference type="NCBI Taxonomy" id="3104292"/>
    <lineage>
        <taxon>Bacteria</taxon>
        <taxon>Bacillati</taxon>
        <taxon>Bacillota</taxon>
        <taxon>Bacilli</taxon>
        <taxon>Bacillales</taxon>
        <taxon>Caryophanaceae</taxon>
        <taxon>Jeotgalibacillus</taxon>
    </lineage>
</organism>
<evidence type="ECO:0000256" key="5">
    <source>
        <dbReference type="SAM" id="MobiDB-lite"/>
    </source>
</evidence>
<sequence length="158" mass="17977">METITVIRTITLVIALLNLSLVFAGYSPLPIEDEEIEQLVTLIFTIGASLWAWWKDNDISRKARERKNEEKTLRESPEYHPSDSESVKLLCSPKKEEIPNLQKAADSKTDMRVLIKHSSGEYEFVSIHQLVAGILVPRISAENMVDIADRTNQQQLTQ</sequence>
<keyword evidence="3 6" id="KW-1133">Transmembrane helix</keyword>
<evidence type="ECO:0000313" key="7">
    <source>
        <dbReference type="EMBL" id="MDZ5712388.1"/>
    </source>
</evidence>
<feature type="transmembrane region" description="Helical" evidence="6">
    <location>
        <begin position="7"/>
        <end position="26"/>
    </location>
</feature>
<feature type="transmembrane region" description="Helical" evidence="6">
    <location>
        <begin position="38"/>
        <end position="54"/>
    </location>
</feature>
<keyword evidence="4 6" id="KW-0472">Membrane</keyword>
<evidence type="ECO:0000313" key="8">
    <source>
        <dbReference type="Proteomes" id="UP001292084"/>
    </source>
</evidence>
<evidence type="ECO:0000256" key="1">
    <source>
        <dbReference type="ARBA" id="ARBA00004370"/>
    </source>
</evidence>
<evidence type="ECO:0000256" key="4">
    <source>
        <dbReference type="ARBA" id="ARBA00023136"/>
    </source>
</evidence>
<dbReference type="RefSeq" id="WP_322421348.1">
    <property type="nucleotide sequence ID" value="NZ_JAXQNN010000002.1"/>
</dbReference>
<comment type="caution">
    <text evidence="7">The sequence shown here is derived from an EMBL/GenBank/DDBJ whole genome shotgun (WGS) entry which is preliminary data.</text>
</comment>
<dbReference type="EMBL" id="JAXQNN010000002">
    <property type="protein sequence ID" value="MDZ5712388.1"/>
    <property type="molecule type" value="Genomic_DNA"/>
</dbReference>
<dbReference type="NCBIfam" id="TIGR01592">
    <property type="entry name" value="holin_SPP1"/>
    <property type="match status" value="1"/>
</dbReference>
<reference evidence="7 8" key="1">
    <citation type="submission" date="2023-12" db="EMBL/GenBank/DDBJ databases">
        <title>Jeotgalibacillus haloalkaliphilus sp. nov., a novel salt-tolerant bacteria, isolated from the estuary of the Fenhe River into the Yellow River.</title>
        <authorList>
            <person name="Li Y."/>
        </authorList>
    </citation>
    <scope>NUCLEOTIDE SEQUENCE [LARGE SCALE GENOMIC DNA]</scope>
    <source>
        <strain evidence="7 8">HH7-29</strain>
    </source>
</reference>